<dbReference type="InterPro" id="IPR044730">
    <property type="entry name" value="RNase_H-like_dom_plant"/>
</dbReference>
<name>A0ABQ7NG98_BRACM</name>
<dbReference type="Gene3D" id="3.30.420.10">
    <property type="entry name" value="Ribonuclease H-like superfamily/Ribonuclease H"/>
    <property type="match status" value="1"/>
</dbReference>
<comment type="caution">
    <text evidence="2">The sequence shown here is derived from an EMBL/GenBank/DDBJ whole genome shotgun (WGS) entry which is preliminary data.</text>
</comment>
<sequence length="177" mass="19891">MNTRSLTLYGARGVVNAASPLHAVAEGLIWDMQEVLKMGNREVRFEVDCEQLVKLLRKEEDWPSMAAELDEIKAFSTAYLKFSITYIPRSLNILDDCLAKGQRSRVQNPPNDAVPGNDRMQKKVVVAYGEHMLFLQYEDGCVYVTTSSTRVFRRPSSRHVLAAAGTWRSRAVVAAVI</sequence>
<dbReference type="Pfam" id="PF13456">
    <property type="entry name" value="RVT_3"/>
    <property type="match status" value="1"/>
</dbReference>
<feature type="domain" description="RNase H type-1" evidence="1">
    <location>
        <begin position="11"/>
        <end position="100"/>
    </location>
</feature>
<dbReference type="CDD" id="cd06222">
    <property type="entry name" value="RNase_H_like"/>
    <property type="match status" value="1"/>
</dbReference>
<dbReference type="InterPro" id="IPR002156">
    <property type="entry name" value="RNaseH_domain"/>
</dbReference>
<organism evidence="2 3">
    <name type="scientific">Brassica rapa subsp. trilocularis</name>
    <dbReference type="NCBI Taxonomy" id="1813537"/>
    <lineage>
        <taxon>Eukaryota</taxon>
        <taxon>Viridiplantae</taxon>
        <taxon>Streptophyta</taxon>
        <taxon>Embryophyta</taxon>
        <taxon>Tracheophyta</taxon>
        <taxon>Spermatophyta</taxon>
        <taxon>Magnoliopsida</taxon>
        <taxon>eudicotyledons</taxon>
        <taxon>Gunneridae</taxon>
        <taxon>Pentapetalae</taxon>
        <taxon>rosids</taxon>
        <taxon>malvids</taxon>
        <taxon>Brassicales</taxon>
        <taxon>Brassicaceae</taxon>
        <taxon>Brassiceae</taxon>
        <taxon>Brassica</taxon>
    </lineage>
</organism>
<protein>
    <recommendedName>
        <fullName evidence="1">RNase H type-1 domain-containing protein</fullName>
    </recommendedName>
</protein>
<dbReference type="InterPro" id="IPR036397">
    <property type="entry name" value="RNaseH_sf"/>
</dbReference>
<evidence type="ECO:0000313" key="2">
    <source>
        <dbReference type="EMBL" id="KAG5409921.1"/>
    </source>
</evidence>
<dbReference type="Proteomes" id="UP000823674">
    <property type="component" value="Chromosome A02"/>
</dbReference>
<reference evidence="2 3" key="1">
    <citation type="submission" date="2021-03" db="EMBL/GenBank/DDBJ databases">
        <authorList>
            <person name="King G.J."/>
            <person name="Bancroft I."/>
            <person name="Baten A."/>
            <person name="Bloomfield J."/>
            <person name="Borpatragohain P."/>
            <person name="He Z."/>
            <person name="Irish N."/>
            <person name="Irwin J."/>
            <person name="Liu K."/>
            <person name="Mauleon R.P."/>
            <person name="Moore J."/>
            <person name="Morris R."/>
            <person name="Ostergaard L."/>
            <person name="Wang B."/>
            <person name="Wells R."/>
        </authorList>
    </citation>
    <scope>NUCLEOTIDE SEQUENCE [LARGE SCALE GENOMIC DNA]</scope>
    <source>
        <strain evidence="2">R-o-18</strain>
        <tissue evidence="2">Leaf</tissue>
    </source>
</reference>
<dbReference type="EMBL" id="JADBGQ010000002">
    <property type="protein sequence ID" value="KAG5409921.1"/>
    <property type="molecule type" value="Genomic_DNA"/>
</dbReference>
<gene>
    <name evidence="2" type="primary">A02p024650.1_BraROA</name>
    <name evidence="2" type="ORF">IGI04_006240</name>
</gene>
<proteinExistence type="predicted"/>
<accession>A0ABQ7NG98</accession>
<evidence type="ECO:0000259" key="1">
    <source>
        <dbReference type="Pfam" id="PF13456"/>
    </source>
</evidence>
<evidence type="ECO:0000313" key="3">
    <source>
        <dbReference type="Proteomes" id="UP000823674"/>
    </source>
</evidence>
<keyword evidence="3" id="KW-1185">Reference proteome</keyword>